<accession>A0A1I3NW19</accession>
<dbReference type="STRING" id="1114924.SAMN05216258_11488"/>
<keyword evidence="2" id="KW-1185">Reference proteome</keyword>
<protein>
    <recommendedName>
        <fullName evidence="3">Glycosyl transferase family 2</fullName>
    </recommendedName>
</protein>
<evidence type="ECO:0000313" key="2">
    <source>
        <dbReference type="Proteomes" id="UP000199377"/>
    </source>
</evidence>
<sequence>MARPVFNLNLFSNVASADPARCLAGHAGASFLAAFDPEASHDLRIRLFCDPNPNPESLCAWIEAARAPLPGREIEVVETRGLADGYRRSIEMAEGDYACQLEHDFVFRPAAIPHALGALVEGMATHAITHLRFNKRWNRAVGYDHFMTPQPQVPFPCARVSGRSNNPHLVDVAHARAHVLPFIPPDARKAEGLEGVVDLYAGGGHVYGALGHPATVGHLDGRARRWRDGIRRRLWLARQAKGGR</sequence>
<evidence type="ECO:0000313" key="1">
    <source>
        <dbReference type="EMBL" id="SFJ13200.1"/>
    </source>
</evidence>
<reference evidence="1 2" key="1">
    <citation type="submission" date="2016-10" db="EMBL/GenBank/DDBJ databases">
        <authorList>
            <person name="de Groot N.N."/>
        </authorList>
    </citation>
    <scope>NUCLEOTIDE SEQUENCE [LARGE SCALE GENOMIC DNA]</scope>
    <source>
        <strain evidence="1 2">CGMCC 1.11030</strain>
    </source>
</reference>
<dbReference type="Proteomes" id="UP000199377">
    <property type="component" value="Unassembled WGS sequence"/>
</dbReference>
<dbReference type="AlphaFoldDB" id="A0A1I3NW19"/>
<dbReference type="OrthoDB" id="7956214at2"/>
<organism evidence="1 2">
    <name type="scientific">Albimonas pacifica</name>
    <dbReference type="NCBI Taxonomy" id="1114924"/>
    <lineage>
        <taxon>Bacteria</taxon>
        <taxon>Pseudomonadati</taxon>
        <taxon>Pseudomonadota</taxon>
        <taxon>Alphaproteobacteria</taxon>
        <taxon>Rhodobacterales</taxon>
        <taxon>Paracoccaceae</taxon>
        <taxon>Albimonas</taxon>
    </lineage>
</organism>
<name>A0A1I3NW19_9RHOB</name>
<proteinExistence type="predicted"/>
<dbReference type="RefSeq" id="WP_092865281.1">
    <property type="nucleotide sequence ID" value="NZ_FOQH01000014.1"/>
</dbReference>
<evidence type="ECO:0008006" key="3">
    <source>
        <dbReference type="Google" id="ProtNLM"/>
    </source>
</evidence>
<dbReference type="EMBL" id="FOQH01000014">
    <property type="protein sequence ID" value="SFJ13200.1"/>
    <property type="molecule type" value="Genomic_DNA"/>
</dbReference>
<gene>
    <name evidence="1" type="ORF">SAMN05216258_11488</name>
</gene>